<gene>
    <name evidence="2" type="ORF">GNZ18_40050</name>
</gene>
<organism evidence="2 3">
    <name type="scientific">Actinomadura litoris</name>
    <dbReference type="NCBI Taxonomy" id="2678616"/>
    <lineage>
        <taxon>Bacteria</taxon>
        <taxon>Bacillati</taxon>
        <taxon>Actinomycetota</taxon>
        <taxon>Actinomycetes</taxon>
        <taxon>Streptosporangiales</taxon>
        <taxon>Thermomonosporaceae</taxon>
        <taxon>Actinomadura</taxon>
    </lineage>
</organism>
<dbReference type="Proteomes" id="UP000432015">
    <property type="component" value="Unassembled WGS sequence"/>
</dbReference>
<evidence type="ECO:0000259" key="1">
    <source>
        <dbReference type="PROSITE" id="PS50943"/>
    </source>
</evidence>
<dbReference type="Pfam" id="PF13560">
    <property type="entry name" value="HTH_31"/>
    <property type="match status" value="1"/>
</dbReference>
<dbReference type="GO" id="GO:0003677">
    <property type="term" value="F:DNA binding"/>
    <property type="evidence" value="ECO:0007669"/>
    <property type="project" value="InterPro"/>
</dbReference>
<protein>
    <submittedName>
        <fullName evidence="2">Helix-turn-helix domain-containing protein</fullName>
    </submittedName>
</protein>
<dbReference type="SMART" id="SM00530">
    <property type="entry name" value="HTH_XRE"/>
    <property type="match status" value="1"/>
</dbReference>
<dbReference type="InterPro" id="IPR010982">
    <property type="entry name" value="Lambda_DNA-bd_dom_sf"/>
</dbReference>
<dbReference type="InterPro" id="IPR043917">
    <property type="entry name" value="DUF5753"/>
</dbReference>
<dbReference type="CDD" id="cd00093">
    <property type="entry name" value="HTH_XRE"/>
    <property type="match status" value="1"/>
</dbReference>
<dbReference type="PROSITE" id="PS50943">
    <property type="entry name" value="HTH_CROC1"/>
    <property type="match status" value="1"/>
</dbReference>
<proteinExistence type="predicted"/>
<accession>A0A7K1LEA0</accession>
<evidence type="ECO:0000313" key="3">
    <source>
        <dbReference type="Proteomes" id="UP000432015"/>
    </source>
</evidence>
<sequence>MPPHRPRHPRASPVLVAFGRQLRRLREARGIKQETIAHVARVSGPQVSKIENGKKRASRSFVELVDEYLEAGGALVHLWEDLNKDDQPVPLWFDWPGIEADATMLVSWEPMLVTGLAQTPAYAASILQGNQEAIDARIERQRIITGEGRAVPPDIVLLIDEQALHRRVGTAETMREQLDHLAEVSSLPNITVQVVLASGEHDGNMGAFVVATMEDRSEVAYVETAIRSITTDDPADLAILARTLVALRSRALTEDMSRDLMRKVAKEKWT</sequence>
<dbReference type="SUPFAM" id="SSF47413">
    <property type="entry name" value="lambda repressor-like DNA-binding domains"/>
    <property type="match status" value="1"/>
</dbReference>
<dbReference type="Pfam" id="PF19054">
    <property type="entry name" value="DUF5753"/>
    <property type="match status" value="1"/>
</dbReference>
<dbReference type="Gene3D" id="1.10.260.40">
    <property type="entry name" value="lambda repressor-like DNA-binding domains"/>
    <property type="match status" value="1"/>
</dbReference>
<dbReference type="EMBL" id="WOFH01000024">
    <property type="protein sequence ID" value="MUN42742.1"/>
    <property type="molecule type" value="Genomic_DNA"/>
</dbReference>
<dbReference type="RefSeq" id="WP_156222716.1">
    <property type="nucleotide sequence ID" value="NZ_WOFH01000024.1"/>
</dbReference>
<reference evidence="2 3" key="1">
    <citation type="submission" date="2019-11" db="EMBL/GenBank/DDBJ databases">
        <authorList>
            <person name="Cao P."/>
        </authorList>
    </citation>
    <scope>NUCLEOTIDE SEQUENCE [LARGE SCALE GENOMIC DNA]</scope>
    <source>
        <strain evidence="2 3">NEAU-AAG5</strain>
    </source>
</reference>
<name>A0A7K1LEA0_9ACTN</name>
<evidence type="ECO:0000313" key="2">
    <source>
        <dbReference type="EMBL" id="MUN42742.1"/>
    </source>
</evidence>
<comment type="caution">
    <text evidence="2">The sequence shown here is derived from an EMBL/GenBank/DDBJ whole genome shotgun (WGS) entry which is preliminary data.</text>
</comment>
<keyword evidence="3" id="KW-1185">Reference proteome</keyword>
<dbReference type="AlphaFoldDB" id="A0A7K1LEA0"/>
<dbReference type="InterPro" id="IPR001387">
    <property type="entry name" value="Cro/C1-type_HTH"/>
</dbReference>
<feature type="domain" description="HTH cro/C1-type" evidence="1">
    <location>
        <begin position="22"/>
        <end position="75"/>
    </location>
</feature>